<dbReference type="Proteomes" id="UP000242752">
    <property type="component" value="Unassembled WGS sequence"/>
</dbReference>
<evidence type="ECO:0000313" key="2">
    <source>
        <dbReference type="Proteomes" id="UP000242752"/>
    </source>
</evidence>
<name>A0A2K3YTZ5_9STAP</name>
<proteinExistence type="predicted"/>
<dbReference type="AlphaFoldDB" id="A0A2K3YTZ5"/>
<gene>
    <name evidence="1" type="ORF">CD122_02635</name>
</gene>
<keyword evidence="2" id="KW-1185">Reference proteome</keyword>
<organism evidence="1 2">
    <name type="scientific">Staphylococcus rostri</name>
    <dbReference type="NCBI Taxonomy" id="522262"/>
    <lineage>
        <taxon>Bacteria</taxon>
        <taxon>Bacillati</taxon>
        <taxon>Bacillota</taxon>
        <taxon>Bacilli</taxon>
        <taxon>Bacillales</taxon>
        <taxon>Staphylococcaceae</taxon>
        <taxon>Staphylococcus</taxon>
    </lineage>
</organism>
<comment type="caution">
    <text evidence="1">The sequence shown here is derived from an EMBL/GenBank/DDBJ whole genome shotgun (WGS) entry which is preliminary data.</text>
</comment>
<protein>
    <submittedName>
        <fullName evidence="1">Uncharacterized protein</fullName>
    </submittedName>
</protein>
<accession>A0A2K3YTZ5</accession>
<reference evidence="1 2" key="1">
    <citation type="submission" date="2017-08" db="EMBL/GenBank/DDBJ databases">
        <title>Draft genome sequences of 64 type strains of genus Staph aureus.</title>
        <authorList>
            <person name="Cole K."/>
            <person name="Golubchik T."/>
            <person name="Russell J."/>
            <person name="Foster D."/>
            <person name="Llewelyn M."/>
            <person name="Wilson D."/>
            <person name="Crook D."/>
            <person name="Paul J."/>
        </authorList>
    </citation>
    <scope>NUCLEOTIDE SEQUENCE [LARGE SCALE GENOMIC DNA]</scope>
    <source>
        <strain evidence="1 2">DSM 21968</strain>
    </source>
</reference>
<dbReference type="RefSeq" id="WP_103357451.1">
    <property type="nucleotide sequence ID" value="NZ_CP113107.1"/>
</dbReference>
<sequence>METYHYKDNFWDASTKEMPVYTEQDEHVMMLRVLHKKKRGKFSRWVSALNQEYEITDGKDIYYVQRQKSFRSWFVPSWHVYHNHQLIGEFKVTMSFLRQKLVYVPLQGERLAWKLGALSHSITVTDARDVEILKSKSSYFKIRTEHNVTVHDTEQYSPLLLVLLFHVAFEYHEMTQSAASSGAAT</sequence>
<dbReference type="EMBL" id="PPRF01000017">
    <property type="protein sequence ID" value="PNZ29045.1"/>
    <property type="molecule type" value="Genomic_DNA"/>
</dbReference>
<dbReference type="OrthoDB" id="2388743at2"/>
<evidence type="ECO:0000313" key="1">
    <source>
        <dbReference type="EMBL" id="PNZ29045.1"/>
    </source>
</evidence>